<organism evidence="1 2">
    <name type="scientific">Streptoalloteichus tenebrarius (strain ATCC 17920 / DSM 40477 / JCM 4838 / CBS 697.72 / NBRC 16177 / NCIMB 11028 / NRRL B-12390 / A12253. 1 / ISP 5477)</name>
    <name type="common">Streptomyces tenebrarius</name>
    <dbReference type="NCBI Taxonomy" id="1933"/>
    <lineage>
        <taxon>Bacteria</taxon>
        <taxon>Bacillati</taxon>
        <taxon>Actinomycetota</taxon>
        <taxon>Actinomycetes</taxon>
        <taxon>Pseudonocardiales</taxon>
        <taxon>Pseudonocardiaceae</taxon>
        <taxon>Streptoalloteichus</taxon>
    </lineage>
</organism>
<accession>A0ABT1I377</accession>
<gene>
    <name evidence="1" type="ORF">LX15_005900</name>
</gene>
<proteinExistence type="predicted"/>
<comment type="caution">
    <text evidence="1">The sequence shown here is derived from an EMBL/GenBank/DDBJ whole genome shotgun (WGS) entry which is preliminary data.</text>
</comment>
<evidence type="ECO:0000313" key="1">
    <source>
        <dbReference type="EMBL" id="MCP2262166.1"/>
    </source>
</evidence>
<name>A0ABT1I377_STRSD</name>
<keyword evidence="2" id="KW-1185">Reference proteome</keyword>
<dbReference type="EMBL" id="JAMTCP010000058">
    <property type="protein sequence ID" value="MCP2262166.1"/>
    <property type="molecule type" value="Genomic_DNA"/>
</dbReference>
<evidence type="ECO:0000313" key="2">
    <source>
        <dbReference type="Proteomes" id="UP001205311"/>
    </source>
</evidence>
<reference evidence="1 2" key="1">
    <citation type="submission" date="2022-06" db="EMBL/GenBank/DDBJ databases">
        <title>Genomic Encyclopedia of Archaeal and Bacterial Type Strains, Phase II (KMG-II): from individual species to whole genera.</title>
        <authorList>
            <person name="Goeker M."/>
        </authorList>
    </citation>
    <scope>NUCLEOTIDE SEQUENCE [LARGE SCALE GENOMIC DNA]</scope>
    <source>
        <strain evidence="1 2">DSM 40477</strain>
    </source>
</reference>
<dbReference type="Proteomes" id="UP001205311">
    <property type="component" value="Unassembled WGS sequence"/>
</dbReference>
<protein>
    <submittedName>
        <fullName evidence="1">Uncharacterized protein</fullName>
    </submittedName>
</protein>
<sequence>MHWPGSGWGTARGFDACRSSVVNVAAVVSVWYGFAKINGSQFAVLDLELDRPMG</sequence>